<accession>A0A0F0KFC3</accession>
<dbReference type="RefSeq" id="WP_045251957.1">
    <property type="nucleotide sequence ID" value="NZ_JYIT01000085.1"/>
</dbReference>
<evidence type="ECO:0000313" key="2">
    <source>
        <dbReference type="Proteomes" id="UP000033448"/>
    </source>
</evidence>
<organism evidence="1 2">
    <name type="scientific">Microbacterium azadirachtae</name>
    <dbReference type="NCBI Taxonomy" id="582680"/>
    <lineage>
        <taxon>Bacteria</taxon>
        <taxon>Bacillati</taxon>
        <taxon>Actinomycetota</taxon>
        <taxon>Actinomycetes</taxon>
        <taxon>Micrococcales</taxon>
        <taxon>Microbacteriaceae</taxon>
        <taxon>Microbacterium</taxon>
    </lineage>
</organism>
<gene>
    <name evidence="1" type="ORF">RL72_03302</name>
</gene>
<evidence type="ECO:0000313" key="1">
    <source>
        <dbReference type="EMBL" id="KJL18830.1"/>
    </source>
</evidence>
<keyword evidence="2" id="KW-1185">Reference proteome</keyword>
<dbReference type="PATRIC" id="fig|582680.7.peg.3358"/>
<name>A0A0F0KFC3_9MICO</name>
<comment type="caution">
    <text evidence="1">The sequence shown here is derived from an EMBL/GenBank/DDBJ whole genome shotgun (WGS) entry which is preliminary data.</text>
</comment>
<dbReference type="Proteomes" id="UP000033448">
    <property type="component" value="Unassembled WGS sequence"/>
</dbReference>
<reference evidence="1 2" key="1">
    <citation type="submission" date="2015-02" db="EMBL/GenBank/DDBJ databases">
        <title>Draft genome sequences of ten Microbacterium spp. with emphasis on heavy metal contaminated environments.</title>
        <authorList>
            <person name="Corretto E."/>
        </authorList>
    </citation>
    <scope>NUCLEOTIDE SEQUENCE [LARGE SCALE GENOMIC DNA]</scope>
    <source>
        <strain evidence="1 2">DSM 23848</strain>
    </source>
</reference>
<protein>
    <submittedName>
        <fullName evidence="1">Uncharacterized protein</fullName>
    </submittedName>
</protein>
<dbReference type="EMBL" id="JYIT01000085">
    <property type="protein sequence ID" value="KJL18830.1"/>
    <property type="molecule type" value="Genomic_DNA"/>
</dbReference>
<sequence>MLTAEDVRAARRPRQFDTWRAAMHSGSLQHNTYSERVYVASTPQVHVTIDDPSAAGSATARVEAPVSIQMFDRDPLTVGKQIGRGIERALHG</sequence>
<dbReference type="AlphaFoldDB" id="A0A0F0KFC3"/>
<proteinExistence type="predicted"/>